<dbReference type="OrthoDB" id="9809154at2"/>
<comment type="caution">
    <text evidence="2">The sequence shown here is derived from an EMBL/GenBank/DDBJ whole genome shotgun (WGS) entry which is preliminary data.</text>
</comment>
<dbReference type="Proteomes" id="UP000051461">
    <property type="component" value="Unassembled WGS sequence"/>
</dbReference>
<protein>
    <recommendedName>
        <fullName evidence="4">ECF transporter S component</fullName>
    </recommendedName>
</protein>
<keyword evidence="1" id="KW-0812">Transmembrane</keyword>
<name>A0A0R1GLH9_9LACO</name>
<gene>
    <name evidence="2" type="ORF">FC07_GL001956</name>
</gene>
<reference evidence="2 3" key="1">
    <citation type="journal article" date="2015" name="Genome Announc.">
        <title>Expanding the biotechnology potential of lactobacilli through comparative genomics of 213 strains and associated genera.</title>
        <authorList>
            <person name="Sun Z."/>
            <person name="Harris H.M."/>
            <person name="McCann A."/>
            <person name="Guo C."/>
            <person name="Argimon S."/>
            <person name="Zhang W."/>
            <person name="Yang X."/>
            <person name="Jeffery I.B."/>
            <person name="Cooney J.C."/>
            <person name="Kagawa T.F."/>
            <person name="Liu W."/>
            <person name="Song Y."/>
            <person name="Salvetti E."/>
            <person name="Wrobel A."/>
            <person name="Rasinkangas P."/>
            <person name="Parkhill J."/>
            <person name="Rea M.C."/>
            <person name="O'Sullivan O."/>
            <person name="Ritari J."/>
            <person name="Douillard F.P."/>
            <person name="Paul Ross R."/>
            <person name="Yang R."/>
            <person name="Briner A.E."/>
            <person name="Felis G.E."/>
            <person name="de Vos W.M."/>
            <person name="Barrangou R."/>
            <person name="Klaenhammer T.R."/>
            <person name="Caufield P.W."/>
            <person name="Cui Y."/>
            <person name="Zhang H."/>
            <person name="O'Toole P.W."/>
        </authorList>
    </citation>
    <scope>NUCLEOTIDE SEQUENCE [LARGE SCALE GENOMIC DNA]</scope>
    <source>
        <strain evidence="2 3">DSM 20003</strain>
    </source>
</reference>
<feature type="transmembrane region" description="Helical" evidence="1">
    <location>
        <begin position="150"/>
        <end position="170"/>
    </location>
</feature>
<feature type="transmembrane region" description="Helical" evidence="1">
    <location>
        <begin position="33"/>
        <end position="57"/>
    </location>
</feature>
<organism evidence="2 3">
    <name type="scientific">Loigolactobacillus bifermentans DSM 20003</name>
    <dbReference type="NCBI Taxonomy" id="1423726"/>
    <lineage>
        <taxon>Bacteria</taxon>
        <taxon>Bacillati</taxon>
        <taxon>Bacillota</taxon>
        <taxon>Bacilli</taxon>
        <taxon>Lactobacillales</taxon>
        <taxon>Lactobacillaceae</taxon>
        <taxon>Loigolactobacillus</taxon>
    </lineage>
</organism>
<evidence type="ECO:0000313" key="2">
    <source>
        <dbReference type="EMBL" id="KRK32532.1"/>
    </source>
</evidence>
<dbReference type="STRING" id="1423726.FC07_GL001956"/>
<evidence type="ECO:0008006" key="4">
    <source>
        <dbReference type="Google" id="ProtNLM"/>
    </source>
</evidence>
<dbReference type="AlphaFoldDB" id="A0A0R1GLH9"/>
<sequence>MNTRNIAKTGVLLALLIVIQVALKPAGQLFVGSGVNLVLIASVYLVNTSSAVLLAILSPITATILGQNAFPAFIPFIIVGNLILVLIWHFLVKQFGNTAEKIGQKVIALILGAGVKAVFMYLAIAVLMAKVILKAPAPKQQLIGTMMGTMQFIAAIIGGILAILIMPALLKIPALAPDKK</sequence>
<keyword evidence="1" id="KW-1133">Transmembrane helix</keyword>
<evidence type="ECO:0000256" key="1">
    <source>
        <dbReference type="SAM" id="Phobius"/>
    </source>
</evidence>
<dbReference type="EMBL" id="AZDA01000140">
    <property type="protein sequence ID" value="KRK32532.1"/>
    <property type="molecule type" value="Genomic_DNA"/>
</dbReference>
<feature type="transmembrane region" description="Helical" evidence="1">
    <location>
        <begin position="69"/>
        <end position="91"/>
    </location>
</feature>
<proteinExistence type="predicted"/>
<dbReference type="RefSeq" id="WP_057905799.1">
    <property type="nucleotide sequence ID" value="NZ_AZDA01000140.1"/>
</dbReference>
<keyword evidence="1" id="KW-0472">Membrane</keyword>
<dbReference type="PATRIC" id="fig|1423726.3.peg.2031"/>
<feature type="transmembrane region" description="Helical" evidence="1">
    <location>
        <begin position="106"/>
        <end position="129"/>
    </location>
</feature>
<accession>A0A0R1GLH9</accession>
<keyword evidence="3" id="KW-1185">Reference proteome</keyword>
<evidence type="ECO:0000313" key="3">
    <source>
        <dbReference type="Proteomes" id="UP000051461"/>
    </source>
</evidence>